<feature type="transmembrane region" description="Helical" evidence="6">
    <location>
        <begin position="190"/>
        <end position="211"/>
    </location>
</feature>
<proteinExistence type="predicted"/>
<dbReference type="GO" id="GO:0016020">
    <property type="term" value="C:membrane"/>
    <property type="evidence" value="ECO:0007669"/>
    <property type="project" value="UniProtKB-SubCell"/>
</dbReference>
<evidence type="ECO:0000259" key="7">
    <source>
        <dbReference type="PROSITE" id="PS50922"/>
    </source>
</evidence>
<keyword evidence="9" id="KW-1185">Reference proteome</keyword>
<keyword evidence="4 5" id="KW-0472">Membrane</keyword>
<evidence type="ECO:0000256" key="2">
    <source>
        <dbReference type="ARBA" id="ARBA00022692"/>
    </source>
</evidence>
<evidence type="ECO:0000256" key="5">
    <source>
        <dbReference type="PROSITE-ProRule" id="PRU00205"/>
    </source>
</evidence>
<evidence type="ECO:0000256" key="4">
    <source>
        <dbReference type="ARBA" id="ARBA00023136"/>
    </source>
</evidence>
<dbReference type="GO" id="GO:0055088">
    <property type="term" value="P:lipid homeostasis"/>
    <property type="evidence" value="ECO:0007669"/>
    <property type="project" value="TreeGrafter"/>
</dbReference>
<feature type="transmembrane region" description="Helical" evidence="6">
    <location>
        <begin position="136"/>
        <end position="152"/>
    </location>
</feature>
<feature type="transmembrane region" description="Helical" evidence="6">
    <location>
        <begin position="231"/>
        <end position="250"/>
    </location>
</feature>
<keyword evidence="3 6" id="KW-1133">Transmembrane helix</keyword>
<dbReference type="OrthoDB" id="10266980at2759"/>
<evidence type="ECO:0000313" key="9">
    <source>
        <dbReference type="Proteomes" id="UP000053593"/>
    </source>
</evidence>
<reference evidence="8 9" key="1">
    <citation type="submission" date="2014-04" db="EMBL/GenBank/DDBJ databases">
        <title>Evolutionary Origins and Diversification of the Mycorrhizal Mutualists.</title>
        <authorList>
            <consortium name="DOE Joint Genome Institute"/>
            <consortium name="Mycorrhizal Genomics Consortium"/>
            <person name="Kohler A."/>
            <person name="Kuo A."/>
            <person name="Nagy L.G."/>
            <person name="Floudas D."/>
            <person name="Copeland A."/>
            <person name="Barry K.W."/>
            <person name="Cichocki N."/>
            <person name="Veneault-Fourrey C."/>
            <person name="LaButti K."/>
            <person name="Lindquist E.A."/>
            <person name="Lipzen A."/>
            <person name="Lundell T."/>
            <person name="Morin E."/>
            <person name="Murat C."/>
            <person name="Riley R."/>
            <person name="Ohm R."/>
            <person name="Sun H."/>
            <person name="Tunlid A."/>
            <person name="Henrissat B."/>
            <person name="Grigoriev I.V."/>
            <person name="Hibbett D.S."/>
            <person name="Martin F."/>
        </authorList>
    </citation>
    <scope>NUCLEOTIDE SEQUENCE [LARGE SCALE GENOMIC DNA]</scope>
    <source>
        <strain evidence="8 9">FD-317 M1</strain>
    </source>
</reference>
<sequence>MDIIADLKFFTRTVLGKYALDLGLTKLPEHLYTFIVSFFFFLAVHQSFAPMISEQCSESYRRMGKRGRNNWSIHVVSQVHALVVVPLALYAMNSPELNKDRAFGWDDQSGKLQAIASAYFVWDTLDAIVNYTDFGFILHGLACSIIYLLSFSPFLSYYAARCLLWETSTIFLNIHWFLDKTNRTGSMFQLVNGFFLLVTFFGIRIVHGAYISYDFFFTLYNVRNQIPTIYLFIYSIGNVVLQALNVLWFIKMIAALRKRFSSKPAAVINGNGNGRAKTLDAKE</sequence>
<evidence type="ECO:0000313" key="8">
    <source>
        <dbReference type="EMBL" id="KIK59585.1"/>
    </source>
</evidence>
<evidence type="ECO:0000256" key="1">
    <source>
        <dbReference type="ARBA" id="ARBA00004141"/>
    </source>
</evidence>
<feature type="transmembrane region" description="Helical" evidence="6">
    <location>
        <begin position="73"/>
        <end position="92"/>
    </location>
</feature>
<gene>
    <name evidence="8" type="ORF">GYMLUDRAFT_44540</name>
</gene>
<dbReference type="SMART" id="SM00724">
    <property type="entry name" value="TLC"/>
    <property type="match status" value="1"/>
</dbReference>
<evidence type="ECO:0000256" key="6">
    <source>
        <dbReference type="SAM" id="Phobius"/>
    </source>
</evidence>
<protein>
    <recommendedName>
        <fullName evidence="7">TLC domain-containing protein</fullName>
    </recommendedName>
</protein>
<dbReference type="GO" id="GO:0005783">
    <property type="term" value="C:endoplasmic reticulum"/>
    <property type="evidence" value="ECO:0007669"/>
    <property type="project" value="TreeGrafter"/>
</dbReference>
<comment type="subcellular location">
    <subcellularLocation>
        <location evidence="1">Membrane</location>
        <topology evidence="1">Multi-pass membrane protein</topology>
    </subcellularLocation>
</comment>
<dbReference type="PANTHER" id="PTHR13439:SF0">
    <property type="entry name" value="TOPOISOMERASE I DAMAGE AFFECTED PROTEIN 4"/>
    <property type="match status" value="1"/>
</dbReference>
<name>A0A0D0B7W0_9AGAR</name>
<feature type="transmembrane region" description="Helical" evidence="6">
    <location>
        <begin position="31"/>
        <end position="52"/>
    </location>
</feature>
<feature type="domain" description="TLC" evidence="7">
    <location>
        <begin position="66"/>
        <end position="261"/>
    </location>
</feature>
<dbReference type="PROSITE" id="PS50922">
    <property type="entry name" value="TLC"/>
    <property type="match status" value="1"/>
</dbReference>
<dbReference type="EMBL" id="KN834779">
    <property type="protein sequence ID" value="KIK59585.1"/>
    <property type="molecule type" value="Genomic_DNA"/>
</dbReference>
<dbReference type="Pfam" id="PF03798">
    <property type="entry name" value="TRAM_LAG1_CLN8"/>
    <property type="match status" value="1"/>
</dbReference>
<organism evidence="8 9">
    <name type="scientific">Collybiopsis luxurians FD-317 M1</name>
    <dbReference type="NCBI Taxonomy" id="944289"/>
    <lineage>
        <taxon>Eukaryota</taxon>
        <taxon>Fungi</taxon>
        <taxon>Dikarya</taxon>
        <taxon>Basidiomycota</taxon>
        <taxon>Agaricomycotina</taxon>
        <taxon>Agaricomycetes</taxon>
        <taxon>Agaricomycetidae</taxon>
        <taxon>Agaricales</taxon>
        <taxon>Marasmiineae</taxon>
        <taxon>Omphalotaceae</taxon>
        <taxon>Collybiopsis</taxon>
        <taxon>Collybiopsis luxurians</taxon>
    </lineage>
</organism>
<dbReference type="HOGENOM" id="CLU_034597_0_1_1"/>
<dbReference type="InterPro" id="IPR006634">
    <property type="entry name" value="TLC-dom"/>
</dbReference>
<evidence type="ECO:0000256" key="3">
    <source>
        <dbReference type="ARBA" id="ARBA00022989"/>
    </source>
</evidence>
<accession>A0A0D0B7W0</accession>
<dbReference type="AlphaFoldDB" id="A0A0D0B7W0"/>
<dbReference type="Proteomes" id="UP000053593">
    <property type="component" value="Unassembled WGS sequence"/>
</dbReference>
<dbReference type="PANTHER" id="PTHR13439">
    <property type="entry name" value="CT120 PROTEIN"/>
    <property type="match status" value="1"/>
</dbReference>
<keyword evidence="2 5" id="KW-0812">Transmembrane</keyword>
<dbReference type="InterPro" id="IPR050846">
    <property type="entry name" value="TLCD"/>
</dbReference>